<reference evidence="2 3" key="1">
    <citation type="submission" date="2024-09" db="EMBL/GenBank/DDBJ databases">
        <authorList>
            <person name="Sun Q."/>
            <person name="Mori K."/>
        </authorList>
    </citation>
    <scope>NUCLEOTIDE SEQUENCE [LARGE SCALE GENOMIC DNA]</scope>
    <source>
        <strain evidence="2 3">JCM 4362</strain>
    </source>
</reference>
<dbReference type="EMBL" id="JBHMCR010000008">
    <property type="protein sequence ID" value="MFB9521414.1"/>
    <property type="molecule type" value="Genomic_DNA"/>
</dbReference>
<evidence type="ECO:0008006" key="4">
    <source>
        <dbReference type="Google" id="ProtNLM"/>
    </source>
</evidence>
<comment type="caution">
    <text evidence="2">The sequence shown here is derived from an EMBL/GenBank/DDBJ whole genome shotgun (WGS) entry which is preliminary data.</text>
</comment>
<accession>A0ABV5PE83</accession>
<dbReference type="Proteomes" id="UP001589718">
    <property type="component" value="Unassembled WGS sequence"/>
</dbReference>
<evidence type="ECO:0000313" key="3">
    <source>
        <dbReference type="Proteomes" id="UP001589718"/>
    </source>
</evidence>
<keyword evidence="3" id="KW-1185">Reference proteome</keyword>
<proteinExistence type="predicted"/>
<keyword evidence="1" id="KW-0732">Signal</keyword>
<organism evidence="2 3">
    <name type="scientific">Streptomyces cremeus</name>
    <dbReference type="NCBI Taxonomy" id="66881"/>
    <lineage>
        <taxon>Bacteria</taxon>
        <taxon>Bacillati</taxon>
        <taxon>Actinomycetota</taxon>
        <taxon>Actinomycetes</taxon>
        <taxon>Kitasatosporales</taxon>
        <taxon>Streptomycetaceae</taxon>
        <taxon>Streptomyces</taxon>
    </lineage>
</organism>
<gene>
    <name evidence="2" type="ORF">ACFFTU_15830</name>
</gene>
<feature type="signal peptide" evidence="1">
    <location>
        <begin position="1"/>
        <end position="18"/>
    </location>
</feature>
<evidence type="ECO:0000256" key="1">
    <source>
        <dbReference type="SAM" id="SignalP"/>
    </source>
</evidence>
<evidence type="ECO:0000313" key="2">
    <source>
        <dbReference type="EMBL" id="MFB9521414.1"/>
    </source>
</evidence>
<name>A0ABV5PE83_STRCM</name>
<sequence length="135" mass="14234">MKRAAVGLAGLVVASAAAFTGAPDSSAAVSTVPTTFYCYPAVTAGTVCEPYPPAWKTSGPRKISITVTDHAALGERCRLYVDGIGLLSWVYIDPGDDSKFYLGTVEGNTGFNLRCQRRAASGDKDVGGRVWQDRA</sequence>
<feature type="chain" id="PRO_5046672594" description="Secreted protein" evidence="1">
    <location>
        <begin position="19"/>
        <end position="135"/>
    </location>
</feature>
<protein>
    <recommendedName>
        <fullName evidence="4">Secreted protein</fullName>
    </recommendedName>
</protein>
<dbReference type="RefSeq" id="WP_345227225.1">
    <property type="nucleotide sequence ID" value="NZ_BAAAXE010000014.1"/>
</dbReference>